<dbReference type="CDD" id="cd19500">
    <property type="entry name" value="RecA-like_Lon"/>
    <property type="match status" value="1"/>
</dbReference>
<dbReference type="PROSITE" id="PS01046">
    <property type="entry name" value="LON_SER"/>
    <property type="match status" value="1"/>
</dbReference>
<accession>A0ABF7PVT9</accession>
<sequence length="811" mass="92322">MLISLGQKNFMKSILNLISSKKDDLPVIVLRQNVFFPNVTLWVNCDDSISINAIYQSMLEGRLILFFCVNDLNSDNSSKISLENLYSIGIYAKIIQVVKVTEILIKILVTFQDRVIIKSIVKKNNYFRAKVDFISDKCEFNNELFTYSKFLREAYDTYRSYLPVKKLDNDESNDFFDSPAKLVDVIASNVNLEYKVKVELLQELDVKLRIEKLIINLNIETELLILKKDIKAKVKTKLDKGQKEYFLNEQIKEIQKRLGRDETDYLERLNSKNIPENIKSRIEKEISRLTRVNTNSPDANIVRNYVELLLDLPWDENTVMKNSLREIELILRNSHYGMYETKEKIMNFLSVYHINSKVQAPILCLVGPPGTGKTSVALSIAKSLSREFTKISLGGLRDETEIRGHRRSYVGALPGVFINAIKVAGKSNPVILLDEIDKINSTYKGNPEAALLEVLDSEQNSRFVDHYLEIPYDLSNVLFVATANSLHEVSRPLLDRMEIIKIEGYSCVEKLEIAKNFLIPNIIKDSCLNNVYIKIEDDVVLHIIRNCTMESGVRNLKRVLTNLFRMVVRELLYVYSREDIIKGNFYFPSSLMHGNNLLFTHDPDIPGIYKIINMNNFHFYVNCEYKFNLIRIDSSGFVYGLAWTSYGGAVLPVEAIKFDKKGDIILTGSLGSVMKESAQLAYSVVKTYSSELNFDINEIPEIHLHFPEGATPKDGPSAGITIATAIASVLSDKRVPLDLAMTGEVTLKGSILPVGGIKEKVLAAYRNGINKIIIPKDNEKDYVKLPEDIRDNIDVKYVSNLGEVFNYLNII</sequence>
<dbReference type="InterPro" id="IPR003593">
    <property type="entry name" value="AAA+_ATPase"/>
</dbReference>
<keyword evidence="1 7" id="KW-0645">Protease</keyword>
<dbReference type="InterPro" id="IPR046336">
    <property type="entry name" value="Lon_prtase_N_sf"/>
</dbReference>
<dbReference type="PRINTS" id="PR00830">
    <property type="entry name" value="ENDOLAPTASE"/>
</dbReference>
<feature type="domain" description="Lon N-terminal" evidence="13">
    <location>
        <begin position="25"/>
        <end position="221"/>
    </location>
</feature>
<dbReference type="InterPro" id="IPR054594">
    <property type="entry name" value="Lon_lid"/>
</dbReference>
<evidence type="ECO:0000259" key="13">
    <source>
        <dbReference type="PROSITE" id="PS51787"/>
    </source>
</evidence>
<dbReference type="InterPro" id="IPR014721">
    <property type="entry name" value="Ribsml_uS5_D2-typ_fold_subgr"/>
</dbReference>
<dbReference type="Pfam" id="PF05362">
    <property type="entry name" value="Lon_C"/>
    <property type="match status" value="1"/>
</dbReference>
<dbReference type="InterPro" id="IPR003111">
    <property type="entry name" value="Lon_prtase_N"/>
</dbReference>
<dbReference type="KEGG" id="btu:BT0613"/>
<keyword evidence="15" id="KW-1185">Reference proteome</keyword>
<dbReference type="NCBIfam" id="TIGR00763">
    <property type="entry name" value="lon"/>
    <property type="match status" value="1"/>
</dbReference>
<dbReference type="SMART" id="SM00464">
    <property type="entry name" value="LON"/>
    <property type="match status" value="1"/>
</dbReference>
<dbReference type="Gene3D" id="1.20.5.5270">
    <property type="match status" value="1"/>
</dbReference>
<dbReference type="AlphaFoldDB" id="A0ABF7PVT9"/>
<dbReference type="InterPro" id="IPR027065">
    <property type="entry name" value="Lon_Prtase"/>
</dbReference>
<dbReference type="GO" id="GO:0004252">
    <property type="term" value="F:serine-type endopeptidase activity"/>
    <property type="evidence" value="ECO:0007669"/>
    <property type="project" value="UniProtKB-UniRule"/>
</dbReference>
<feature type="binding site" evidence="9">
    <location>
        <begin position="367"/>
        <end position="374"/>
    </location>
    <ligand>
        <name>ATP</name>
        <dbReference type="ChEBI" id="CHEBI:30616"/>
    </ligand>
</feature>
<dbReference type="EMBL" id="CP000049">
    <property type="protein sequence ID" value="AAX17934.1"/>
    <property type="molecule type" value="Genomic_DNA"/>
</dbReference>
<dbReference type="Pfam" id="PF22667">
    <property type="entry name" value="Lon_lid"/>
    <property type="match status" value="1"/>
</dbReference>
<dbReference type="PROSITE" id="PS51787">
    <property type="entry name" value="LON_N"/>
    <property type="match status" value="1"/>
</dbReference>
<keyword evidence="4 7" id="KW-0720">Serine protease</keyword>
<dbReference type="GO" id="GO:0004176">
    <property type="term" value="F:ATP-dependent peptidase activity"/>
    <property type="evidence" value="ECO:0007669"/>
    <property type="project" value="UniProtKB-UniRule"/>
</dbReference>
<dbReference type="Gene3D" id="2.30.130.40">
    <property type="entry name" value="LON domain-like"/>
    <property type="match status" value="1"/>
</dbReference>
<evidence type="ECO:0000256" key="8">
    <source>
        <dbReference type="PIRSR" id="PIRSR001174-1"/>
    </source>
</evidence>
<dbReference type="GO" id="GO:0005524">
    <property type="term" value="F:ATP binding"/>
    <property type="evidence" value="ECO:0007669"/>
    <property type="project" value="UniProtKB-KW"/>
</dbReference>
<keyword evidence="3 7" id="KW-0378">Hydrolase</keyword>
<dbReference type="Gene3D" id="3.40.50.300">
    <property type="entry name" value="P-loop containing nucleotide triphosphate hydrolases"/>
    <property type="match status" value="1"/>
</dbReference>
<evidence type="ECO:0000256" key="5">
    <source>
        <dbReference type="ARBA" id="ARBA00022840"/>
    </source>
</evidence>
<dbReference type="SMART" id="SM00382">
    <property type="entry name" value="AAA"/>
    <property type="match status" value="1"/>
</dbReference>
<dbReference type="EC" id="3.4.21.53" evidence="7"/>
<evidence type="ECO:0000313" key="14">
    <source>
        <dbReference type="EMBL" id="AAX17934.1"/>
    </source>
</evidence>
<evidence type="ECO:0000256" key="6">
    <source>
        <dbReference type="ARBA" id="ARBA00050665"/>
    </source>
</evidence>
<comment type="subunit">
    <text evidence="7">Homohexamer. Organized in a ring with a central cavity.</text>
</comment>
<dbReference type="Gene3D" id="1.20.58.1480">
    <property type="match status" value="1"/>
</dbReference>
<dbReference type="SUPFAM" id="SSF54211">
    <property type="entry name" value="Ribosomal protein S5 domain 2-like"/>
    <property type="match status" value="1"/>
</dbReference>
<dbReference type="InterPro" id="IPR008268">
    <property type="entry name" value="Peptidase_S16_AS"/>
</dbReference>
<name>A0ABF7PVT9_BORT9</name>
<organism evidence="14 15">
    <name type="scientific">Borrelia turicatae (strain 91E135)</name>
    <dbReference type="NCBI Taxonomy" id="314724"/>
    <lineage>
        <taxon>Bacteria</taxon>
        <taxon>Pseudomonadati</taxon>
        <taxon>Spirochaetota</taxon>
        <taxon>Spirochaetia</taxon>
        <taxon>Spirochaetales</taxon>
        <taxon>Borreliaceae</taxon>
        <taxon>Borrelia</taxon>
    </lineage>
</organism>
<evidence type="ECO:0000256" key="7">
    <source>
        <dbReference type="PIRNR" id="PIRNR001174"/>
    </source>
</evidence>
<proteinExistence type="inferred from homology"/>
<comment type="subcellular location">
    <subcellularLocation>
        <location evidence="7">Cytoplasm</location>
    </subcellularLocation>
</comment>
<dbReference type="PANTHER" id="PTHR10046">
    <property type="entry name" value="ATP DEPENDENT LON PROTEASE FAMILY MEMBER"/>
    <property type="match status" value="1"/>
</dbReference>
<evidence type="ECO:0000256" key="4">
    <source>
        <dbReference type="ARBA" id="ARBA00022825"/>
    </source>
</evidence>
<dbReference type="Pfam" id="PF00004">
    <property type="entry name" value="AAA"/>
    <property type="match status" value="1"/>
</dbReference>
<reference evidence="15" key="1">
    <citation type="submission" date="2004-12" db="EMBL/GenBank/DDBJ databases">
        <title>The genome sequence of Borrelia hermsii and Borrelia turicatae: comparative analysis of two agents of endemic N. America relapsing fever.</title>
        <authorList>
            <person name="Porcella S.F."/>
            <person name="Raffel S.J."/>
            <person name="Schrumpf M.E."/>
            <person name="Montgomery B."/>
            <person name="Smith T."/>
            <person name="Schwan T.G."/>
        </authorList>
    </citation>
    <scope>NUCLEOTIDE SEQUENCE [LARGE SCALE GENOMIC DNA]</scope>
    <source>
        <strain evidence="15">91E135</strain>
    </source>
</reference>
<dbReference type="InterPro" id="IPR020568">
    <property type="entry name" value="Ribosomal_Su5_D2-typ_SF"/>
</dbReference>
<feature type="domain" description="Lon proteolytic" evidence="12">
    <location>
        <begin position="632"/>
        <end position="811"/>
    </location>
</feature>
<dbReference type="InterPro" id="IPR008269">
    <property type="entry name" value="Lon_proteolytic"/>
</dbReference>
<feature type="active site" evidence="8 10">
    <location>
        <position position="717"/>
    </location>
</feature>
<dbReference type="Pfam" id="PF02190">
    <property type="entry name" value="LON_substr_bdg"/>
    <property type="match status" value="1"/>
</dbReference>
<dbReference type="InterPro" id="IPR027417">
    <property type="entry name" value="P-loop_NTPase"/>
</dbReference>
<feature type="active site" evidence="8 10">
    <location>
        <position position="760"/>
    </location>
</feature>
<dbReference type="GO" id="GO:0005737">
    <property type="term" value="C:cytoplasm"/>
    <property type="evidence" value="ECO:0007669"/>
    <property type="project" value="UniProtKB-SubCell"/>
</dbReference>
<dbReference type="FunFam" id="3.40.50.300:FF:000021">
    <property type="entry name" value="Lon protease homolog"/>
    <property type="match status" value="1"/>
</dbReference>
<comment type="similarity">
    <text evidence="7 10 11">Belongs to the peptidase S16 family.</text>
</comment>
<keyword evidence="7" id="KW-0963">Cytoplasm</keyword>
<dbReference type="InterPro" id="IPR015947">
    <property type="entry name" value="PUA-like_sf"/>
</dbReference>
<gene>
    <name evidence="14" type="ordered locus">BT0613</name>
</gene>
<evidence type="ECO:0000256" key="10">
    <source>
        <dbReference type="PROSITE-ProRule" id="PRU01122"/>
    </source>
</evidence>
<dbReference type="InterPro" id="IPR004815">
    <property type="entry name" value="Lon_bac/euk-typ"/>
</dbReference>
<evidence type="ECO:0000256" key="3">
    <source>
        <dbReference type="ARBA" id="ARBA00022801"/>
    </source>
</evidence>
<evidence type="ECO:0000256" key="9">
    <source>
        <dbReference type="PIRSR" id="PIRSR001174-2"/>
    </source>
</evidence>
<dbReference type="SUPFAM" id="SSF88697">
    <property type="entry name" value="PUA domain-like"/>
    <property type="match status" value="1"/>
</dbReference>
<dbReference type="GO" id="GO:0006508">
    <property type="term" value="P:proteolysis"/>
    <property type="evidence" value="ECO:0007669"/>
    <property type="project" value="UniProtKB-KW"/>
</dbReference>
<dbReference type="Proteomes" id="UP000001205">
    <property type="component" value="Chromosome"/>
</dbReference>
<dbReference type="Gene3D" id="3.30.230.10">
    <property type="match status" value="1"/>
</dbReference>
<dbReference type="PROSITE" id="PS51786">
    <property type="entry name" value="LON_PROTEOLYTIC"/>
    <property type="match status" value="1"/>
</dbReference>
<dbReference type="Gene3D" id="1.10.8.60">
    <property type="match status" value="1"/>
</dbReference>
<evidence type="ECO:0000256" key="1">
    <source>
        <dbReference type="ARBA" id="ARBA00022670"/>
    </source>
</evidence>
<dbReference type="PIRSF" id="PIRSF001174">
    <property type="entry name" value="Lon_proteas"/>
    <property type="match status" value="1"/>
</dbReference>
<dbReference type="SUPFAM" id="SSF52540">
    <property type="entry name" value="P-loop containing nucleoside triphosphate hydrolases"/>
    <property type="match status" value="1"/>
</dbReference>
<comment type="catalytic activity">
    <reaction evidence="6 7 10">
        <text>Hydrolysis of proteins in presence of ATP.</text>
        <dbReference type="EC" id="3.4.21.53"/>
    </reaction>
</comment>
<evidence type="ECO:0000313" key="15">
    <source>
        <dbReference type="Proteomes" id="UP000001205"/>
    </source>
</evidence>
<keyword evidence="2 7" id="KW-0547">Nucleotide-binding</keyword>
<protein>
    <recommendedName>
        <fullName evidence="7">Lon protease</fullName>
        <ecNumber evidence="7">3.4.21.53</ecNumber>
    </recommendedName>
</protein>
<evidence type="ECO:0000256" key="11">
    <source>
        <dbReference type="RuleBase" id="RU000591"/>
    </source>
</evidence>
<keyword evidence="5 7" id="KW-0067">ATP-binding</keyword>
<evidence type="ECO:0000256" key="2">
    <source>
        <dbReference type="ARBA" id="ARBA00022741"/>
    </source>
</evidence>
<evidence type="ECO:0000259" key="12">
    <source>
        <dbReference type="PROSITE" id="PS51786"/>
    </source>
</evidence>
<dbReference type="InterPro" id="IPR003959">
    <property type="entry name" value="ATPase_AAA_core"/>
</dbReference>